<dbReference type="Proteomes" id="UP001168640">
    <property type="component" value="Unassembled WGS sequence"/>
</dbReference>
<proteinExistence type="predicted"/>
<feature type="signal peptide" evidence="1">
    <location>
        <begin position="1"/>
        <end position="18"/>
    </location>
</feature>
<keyword evidence="1" id="KW-0732">Signal</keyword>
<sequence>MKTMILLASFFFASAAAADCMYNGESYPTGTVIGPLVCQPDGTWQRR</sequence>
<evidence type="ECO:0000256" key="1">
    <source>
        <dbReference type="SAM" id="SignalP"/>
    </source>
</evidence>
<dbReference type="RefSeq" id="WP_223794575.1">
    <property type="nucleotide sequence ID" value="NZ_JAUMIS010000001.1"/>
</dbReference>
<comment type="caution">
    <text evidence="2">The sequence shown here is derived from an EMBL/GenBank/DDBJ whole genome shotgun (WGS) entry which is preliminary data.</text>
</comment>
<feature type="chain" id="PRO_5045251633" evidence="1">
    <location>
        <begin position="19"/>
        <end position="47"/>
    </location>
</feature>
<organism evidence="2 3">
    <name type="scientific">Marinobacter suaedae</name>
    <dbReference type="NCBI Taxonomy" id="3057675"/>
    <lineage>
        <taxon>Bacteria</taxon>
        <taxon>Pseudomonadati</taxon>
        <taxon>Pseudomonadota</taxon>
        <taxon>Gammaproteobacteria</taxon>
        <taxon>Pseudomonadales</taxon>
        <taxon>Marinobacteraceae</taxon>
        <taxon>Marinobacter</taxon>
    </lineage>
</organism>
<name>A0ABT8VY62_9GAMM</name>
<protein>
    <submittedName>
        <fullName evidence="2">Uncharacterized protein</fullName>
    </submittedName>
</protein>
<evidence type="ECO:0000313" key="2">
    <source>
        <dbReference type="EMBL" id="MDO3720928.1"/>
    </source>
</evidence>
<reference evidence="2" key="1">
    <citation type="submission" date="2023-07" db="EMBL/GenBank/DDBJ databases">
        <title>Marinobacter sp. chi1 genome sequencing and assembly.</title>
        <authorList>
            <person name="Park S."/>
        </authorList>
    </citation>
    <scope>NUCLEOTIDE SEQUENCE</scope>
    <source>
        <strain evidence="2">Chi1</strain>
    </source>
</reference>
<dbReference type="EMBL" id="JAUMIS010000001">
    <property type="protein sequence ID" value="MDO3720928.1"/>
    <property type="molecule type" value="Genomic_DNA"/>
</dbReference>
<evidence type="ECO:0000313" key="3">
    <source>
        <dbReference type="Proteomes" id="UP001168640"/>
    </source>
</evidence>
<keyword evidence="3" id="KW-1185">Reference proteome</keyword>
<accession>A0ABT8VY62</accession>
<gene>
    <name evidence="2" type="ORF">QVZ43_04290</name>
</gene>